<gene>
    <name evidence="2" type="ORF">MPL3356_400016</name>
</gene>
<evidence type="ECO:0008006" key="4">
    <source>
        <dbReference type="Google" id="ProtNLM"/>
    </source>
</evidence>
<feature type="region of interest" description="Disordered" evidence="1">
    <location>
        <begin position="27"/>
        <end position="54"/>
    </location>
</feature>
<dbReference type="EMBL" id="CCMZ01000035">
    <property type="protein sequence ID" value="CDX24322.1"/>
    <property type="molecule type" value="Genomic_DNA"/>
</dbReference>
<name>A0A090FZW4_MESPL</name>
<accession>A0A090FZW4</accession>
<evidence type="ECO:0000256" key="1">
    <source>
        <dbReference type="SAM" id="MobiDB-lite"/>
    </source>
</evidence>
<sequence length="89" mass="9999">MDGKMFARLGLVIVLAVAITAEAVHRAREDLSAATRPSPRTGTEMPRTDPMRGKLRRCQEMGEAATRDSECLATWQERRRRFLAPSEGR</sequence>
<dbReference type="InterPro" id="IPR027587">
    <property type="entry name" value="TrbK"/>
</dbReference>
<evidence type="ECO:0000313" key="3">
    <source>
        <dbReference type="Proteomes" id="UP000045285"/>
    </source>
</evidence>
<proteinExistence type="predicted"/>
<protein>
    <recommendedName>
        <fullName evidence="4">Conjugal transfer protein TrbK</fullName>
    </recommendedName>
</protein>
<dbReference type="NCBIfam" id="TIGR04360">
    <property type="entry name" value="other_trbK"/>
    <property type="match status" value="1"/>
</dbReference>
<keyword evidence="3" id="KW-1185">Reference proteome</keyword>
<dbReference type="Proteomes" id="UP000045285">
    <property type="component" value="Unassembled WGS sequence"/>
</dbReference>
<dbReference type="Pfam" id="PF20084">
    <property type="entry name" value="TrbK"/>
    <property type="match status" value="1"/>
</dbReference>
<reference evidence="3" key="1">
    <citation type="submission" date="2014-08" db="EMBL/GenBank/DDBJ databases">
        <authorList>
            <person name="Moulin L."/>
        </authorList>
    </citation>
    <scope>NUCLEOTIDE SEQUENCE [LARGE SCALE GENOMIC DNA]</scope>
</reference>
<dbReference type="AlphaFoldDB" id="A0A090FZW4"/>
<evidence type="ECO:0000313" key="2">
    <source>
        <dbReference type="EMBL" id="CDX24322.1"/>
    </source>
</evidence>
<organism evidence="2 3">
    <name type="scientific">Mesorhizobium plurifarium</name>
    <dbReference type="NCBI Taxonomy" id="69974"/>
    <lineage>
        <taxon>Bacteria</taxon>
        <taxon>Pseudomonadati</taxon>
        <taxon>Pseudomonadota</taxon>
        <taxon>Alphaproteobacteria</taxon>
        <taxon>Hyphomicrobiales</taxon>
        <taxon>Phyllobacteriaceae</taxon>
        <taxon>Mesorhizobium</taxon>
    </lineage>
</organism>